<gene>
    <name evidence="4" type="ORF">O4U47_00745</name>
</gene>
<dbReference type="InterPro" id="IPR011576">
    <property type="entry name" value="Pyridox_Oxase_N"/>
</dbReference>
<dbReference type="SUPFAM" id="SSF50475">
    <property type="entry name" value="FMN-binding split barrel"/>
    <property type="match status" value="1"/>
</dbReference>
<protein>
    <submittedName>
        <fullName evidence="4">Pyridoxamine 5'-phosphate oxidase family protein</fullName>
    </submittedName>
</protein>
<dbReference type="InterPro" id="IPR052019">
    <property type="entry name" value="F420H2_bilvrd_red/Heme_oxyg"/>
</dbReference>
<feature type="domain" description="Pyridoxamine 5'-phosphate oxidase N-terminal" evidence="3">
    <location>
        <begin position="58"/>
        <end position="164"/>
    </location>
</feature>
<evidence type="ECO:0000313" key="5">
    <source>
        <dbReference type="Proteomes" id="UP001165685"/>
    </source>
</evidence>
<evidence type="ECO:0000256" key="2">
    <source>
        <dbReference type="SAM" id="MobiDB-lite"/>
    </source>
</evidence>
<evidence type="ECO:0000256" key="1">
    <source>
        <dbReference type="ARBA" id="ARBA00023002"/>
    </source>
</evidence>
<dbReference type="EMBL" id="JAQFWP010000001">
    <property type="protein sequence ID" value="MDA2803024.1"/>
    <property type="molecule type" value="Genomic_DNA"/>
</dbReference>
<dbReference type="Pfam" id="PF01243">
    <property type="entry name" value="PNPOx_N"/>
    <property type="match status" value="1"/>
</dbReference>
<sequence length="191" mass="20326">MSGRTGTLEGMDTMEKNSGGAAGTGAGEGQGVPWAVFEEEAPELAARVRGRFERTLHHVLATLRSDGAPRVSGTEVQFYGRHLTLGSMPGAVKARDLQRDGRFALHANPGEATREDAEEAMGDGDAKVSGTAVEVTDPEELEAFREVGVPPGPFHLFRLMPTGVVLTSVEDGGLTIRHWRPGAGVAEHRRT</sequence>
<name>A0ABT4TEC3_9ACTN</name>
<keyword evidence="1" id="KW-0560">Oxidoreductase</keyword>
<proteinExistence type="predicted"/>
<dbReference type="InterPro" id="IPR012349">
    <property type="entry name" value="Split_barrel_FMN-bd"/>
</dbReference>
<dbReference type="Gene3D" id="2.30.110.10">
    <property type="entry name" value="Electron Transport, Fmn-binding Protein, Chain A"/>
    <property type="match status" value="1"/>
</dbReference>
<evidence type="ECO:0000259" key="3">
    <source>
        <dbReference type="Pfam" id="PF01243"/>
    </source>
</evidence>
<organism evidence="4 5">
    <name type="scientific">Nocardiopsis suaedae</name>
    <dbReference type="NCBI Taxonomy" id="3018444"/>
    <lineage>
        <taxon>Bacteria</taxon>
        <taxon>Bacillati</taxon>
        <taxon>Actinomycetota</taxon>
        <taxon>Actinomycetes</taxon>
        <taxon>Streptosporangiales</taxon>
        <taxon>Nocardiopsidaceae</taxon>
        <taxon>Nocardiopsis</taxon>
    </lineage>
</organism>
<dbReference type="PANTHER" id="PTHR35176:SF6">
    <property type="entry name" value="HEME OXYGENASE HI_0854-RELATED"/>
    <property type="match status" value="1"/>
</dbReference>
<dbReference type="Proteomes" id="UP001165685">
    <property type="component" value="Unassembled WGS sequence"/>
</dbReference>
<evidence type="ECO:0000313" key="4">
    <source>
        <dbReference type="EMBL" id="MDA2803024.1"/>
    </source>
</evidence>
<comment type="caution">
    <text evidence="4">The sequence shown here is derived from an EMBL/GenBank/DDBJ whole genome shotgun (WGS) entry which is preliminary data.</text>
</comment>
<keyword evidence="5" id="KW-1185">Reference proteome</keyword>
<reference evidence="4" key="1">
    <citation type="submission" date="2023-01" db="EMBL/GenBank/DDBJ databases">
        <title>Draft genome sequence of Nocardiopsis sp. LSu2-4 isolated from halophytes.</title>
        <authorList>
            <person name="Duangmal K."/>
            <person name="Chantavorakit T."/>
        </authorList>
    </citation>
    <scope>NUCLEOTIDE SEQUENCE</scope>
    <source>
        <strain evidence="4">LSu2-4</strain>
    </source>
</reference>
<accession>A0ABT4TEC3</accession>
<dbReference type="PANTHER" id="PTHR35176">
    <property type="entry name" value="HEME OXYGENASE HI_0854-RELATED"/>
    <property type="match status" value="1"/>
</dbReference>
<feature type="region of interest" description="Disordered" evidence="2">
    <location>
        <begin position="1"/>
        <end position="27"/>
    </location>
</feature>